<evidence type="ECO:0000313" key="1">
    <source>
        <dbReference type="EMBL" id="KAJ6220576.1"/>
    </source>
</evidence>
<dbReference type="EMBL" id="JAPWDV010000002">
    <property type="protein sequence ID" value="KAJ6220576.1"/>
    <property type="molecule type" value="Genomic_DNA"/>
</dbReference>
<organism evidence="1 2">
    <name type="scientific">Blomia tropicalis</name>
    <name type="common">Mite</name>
    <dbReference type="NCBI Taxonomy" id="40697"/>
    <lineage>
        <taxon>Eukaryota</taxon>
        <taxon>Metazoa</taxon>
        <taxon>Ecdysozoa</taxon>
        <taxon>Arthropoda</taxon>
        <taxon>Chelicerata</taxon>
        <taxon>Arachnida</taxon>
        <taxon>Acari</taxon>
        <taxon>Acariformes</taxon>
        <taxon>Sarcoptiformes</taxon>
        <taxon>Astigmata</taxon>
        <taxon>Glycyphagoidea</taxon>
        <taxon>Echimyopodidae</taxon>
        <taxon>Blomia</taxon>
    </lineage>
</organism>
<name>A0A9Q0M704_BLOTA</name>
<dbReference type="Proteomes" id="UP001142055">
    <property type="component" value="Chromosome 2"/>
</dbReference>
<keyword evidence="2" id="KW-1185">Reference proteome</keyword>
<evidence type="ECO:0000313" key="2">
    <source>
        <dbReference type="Proteomes" id="UP001142055"/>
    </source>
</evidence>
<dbReference type="AlphaFoldDB" id="A0A9Q0M704"/>
<comment type="caution">
    <text evidence="1">The sequence shown here is derived from an EMBL/GenBank/DDBJ whole genome shotgun (WGS) entry which is preliminary data.</text>
</comment>
<reference evidence="1" key="1">
    <citation type="submission" date="2022-12" db="EMBL/GenBank/DDBJ databases">
        <title>Genome assemblies of Blomia tropicalis.</title>
        <authorList>
            <person name="Cui Y."/>
        </authorList>
    </citation>
    <scope>NUCLEOTIDE SEQUENCE</scope>
    <source>
        <tissue evidence="1">Adult mites</tissue>
    </source>
</reference>
<accession>A0A9Q0M704</accession>
<sequence>MAYCSLVVANYGEANYHSIPLAIHGEYHRVETIPTYSKHYSNPTYVHVPSNMAPIVVNLESISSPMKVQNRHFNAPGSHHHSHSIDYPHTVTHEVIKPIYHEIHEIVIPHRKIVQVIKPVKEEIKTIVHKHEYKHNYQNGHKREHKRKHKYVHDMINMMINTIDYTN</sequence>
<proteinExistence type="predicted"/>
<protein>
    <submittedName>
        <fullName evidence="1">Uncharacterized protein</fullName>
    </submittedName>
</protein>
<gene>
    <name evidence="1" type="ORF">RDWZM_006388</name>
</gene>